<dbReference type="Gene3D" id="3.10.450.50">
    <property type="match status" value="1"/>
</dbReference>
<sequence>MPESRDRLALTIEDRRAVDDVLSAYALRLDLDDVDGAAALFAEDAEFVTYGRVFAGRARIRRMFASAPKGVHLAGRATVTPRPDGVDVTMQLVFFPADRAPHRLACYDVRMLRGEDESWTITRMETRFMNDEGAWATEP</sequence>
<organism evidence="2 3">
    <name type="scientific">Nocardia bovistercoris</name>
    <dbReference type="NCBI Taxonomy" id="2785916"/>
    <lineage>
        <taxon>Bacteria</taxon>
        <taxon>Bacillati</taxon>
        <taxon>Actinomycetota</taxon>
        <taxon>Actinomycetes</taxon>
        <taxon>Mycobacteriales</taxon>
        <taxon>Nocardiaceae</taxon>
        <taxon>Nocardia</taxon>
    </lineage>
</organism>
<protein>
    <submittedName>
        <fullName evidence="2">Nuclear transport factor 2 family protein</fullName>
    </submittedName>
</protein>
<dbReference type="AlphaFoldDB" id="A0A931MYQ6"/>
<reference evidence="2" key="1">
    <citation type="submission" date="2020-11" db="EMBL/GenBank/DDBJ databases">
        <title>Nocardia NEAU-351.nov., a novel actinomycete isolated from the cow dung.</title>
        <authorList>
            <person name="Zhang X."/>
        </authorList>
    </citation>
    <scope>NUCLEOTIDE SEQUENCE</scope>
    <source>
        <strain evidence="2">NEAU-351</strain>
    </source>
</reference>
<gene>
    <name evidence="2" type="ORF">IT779_03225</name>
</gene>
<evidence type="ECO:0000313" key="3">
    <source>
        <dbReference type="Proteomes" id="UP000655751"/>
    </source>
</evidence>
<evidence type="ECO:0000259" key="1">
    <source>
        <dbReference type="Pfam" id="PF13577"/>
    </source>
</evidence>
<dbReference type="Pfam" id="PF13577">
    <property type="entry name" value="SnoaL_4"/>
    <property type="match status" value="1"/>
</dbReference>
<dbReference type="InterPro" id="IPR037401">
    <property type="entry name" value="SnoaL-like"/>
</dbReference>
<proteinExistence type="predicted"/>
<dbReference type="EMBL" id="JADMLG010000001">
    <property type="protein sequence ID" value="MBH0775295.1"/>
    <property type="molecule type" value="Genomic_DNA"/>
</dbReference>
<dbReference type="CDD" id="cd00531">
    <property type="entry name" value="NTF2_like"/>
    <property type="match status" value="1"/>
</dbReference>
<comment type="caution">
    <text evidence="2">The sequence shown here is derived from an EMBL/GenBank/DDBJ whole genome shotgun (WGS) entry which is preliminary data.</text>
</comment>
<accession>A0A931MYQ6</accession>
<dbReference type="RefSeq" id="WP_196147572.1">
    <property type="nucleotide sequence ID" value="NZ_JADMLG010000001.1"/>
</dbReference>
<feature type="domain" description="SnoaL-like" evidence="1">
    <location>
        <begin position="11"/>
        <end position="124"/>
    </location>
</feature>
<dbReference type="InterPro" id="IPR032710">
    <property type="entry name" value="NTF2-like_dom_sf"/>
</dbReference>
<dbReference type="SUPFAM" id="SSF54427">
    <property type="entry name" value="NTF2-like"/>
    <property type="match status" value="1"/>
</dbReference>
<keyword evidence="3" id="KW-1185">Reference proteome</keyword>
<name>A0A931MYQ6_9NOCA</name>
<dbReference type="Proteomes" id="UP000655751">
    <property type="component" value="Unassembled WGS sequence"/>
</dbReference>
<evidence type="ECO:0000313" key="2">
    <source>
        <dbReference type="EMBL" id="MBH0775295.1"/>
    </source>
</evidence>